<accession>A0A195BHE9</accession>
<sequence length="927" mass="100154">MSFMGKVVLITGASSGIGAETAIHFAQLSALLSITGLNNAAIVKFGSIETPSLEQYDNIFNVNVRSVFQLTTLAVPYLIKTKGNIVNVSSVAGLRPLKNNLPYCMSKAALDQFTRCVALELASRQVRVNSVNPGAVPTNILRNTGLTQEQIKIVFEQLKGGHALGRNGDTLEIAKTIAFLASDDAKIFRLLLYNYILKNIEKKRLKNLIYFVRVNSVNPGAVQTNILRNSGLSQEQIKIRYEQIKGMHALGRNGDSLEIAKTIAFLASDDASFMTGVTLLVDGVNNAAIIIKFGSIDTASLEQYDNIFKFSVPLIEARNRKSDCNIQSKVSIVDILIACRIDLAFMSFAGKVVLITGASSGIGAETAIHFAQLGASLSITGRNKHNLEKVAEKCGKSKPFIVTGDLANENDVKNIIDSTIKHYGKLDVLINNAGIVGFSNIETPSLEQYDNIMNINVRSVFQLTALAVPHLTKTKGNIVNVSSIAGLRPLRNHLSYCMSKAALDQFTRCVALELASRQVRVNAVNPGVVQTNILRNTGLSQEQVKIRFEQLKGMHALGRNGDSLEIAKTIAFLASNDASFMTGVTLLVDGGWHIVPPETTSLEQYNNTMNVNVRSVFQLTALAAPYLSKTKSNIVNVSSIGGLRPLGNNLPYCMSKAALDQFTRCVALELSFARKIVLITGASSGIGAETAIQLAQLGASLSITGRNKHNLEKVVEQCGQSKPFIITGDLANKNDVKNIIDSTIKHYGKLDVLINNAGTWEAGNIETTSLEKYDNIMNVNVRSVFQLTALAVPYLAKTKGNIVNVSSLAGLRSGVGFLAYYMSKAALDQFTHCVALELASQQVRVNAVNPGLIETNIFRKSGMNQEQLKNFFEQFKNIHALGRNGDTSEVAKAIIFLASNDASFITGVTLPVDGGAHALSASSTFST</sequence>
<keyword evidence="1" id="KW-0560">Oxidoreductase</keyword>
<dbReference type="NCBIfam" id="NF005559">
    <property type="entry name" value="PRK07231.1"/>
    <property type="match status" value="2"/>
</dbReference>
<proteinExistence type="predicted"/>
<evidence type="ECO:0000259" key="2">
    <source>
        <dbReference type="SMART" id="SM00822"/>
    </source>
</evidence>
<dbReference type="EMBL" id="KQ976488">
    <property type="protein sequence ID" value="KYM83579.1"/>
    <property type="molecule type" value="Genomic_DNA"/>
</dbReference>
<dbReference type="PANTHER" id="PTHR43975:SF2">
    <property type="entry name" value="EG:BACR7A4.14 PROTEIN-RELATED"/>
    <property type="match status" value="1"/>
</dbReference>
<dbReference type="GO" id="GO:0006629">
    <property type="term" value="P:lipid metabolic process"/>
    <property type="evidence" value="ECO:0007669"/>
    <property type="project" value="UniProtKB-ARBA"/>
</dbReference>
<dbReference type="InterPro" id="IPR002347">
    <property type="entry name" value="SDR_fam"/>
</dbReference>
<organism evidence="3 4">
    <name type="scientific">Atta colombica</name>
    <dbReference type="NCBI Taxonomy" id="520822"/>
    <lineage>
        <taxon>Eukaryota</taxon>
        <taxon>Metazoa</taxon>
        <taxon>Ecdysozoa</taxon>
        <taxon>Arthropoda</taxon>
        <taxon>Hexapoda</taxon>
        <taxon>Insecta</taxon>
        <taxon>Pterygota</taxon>
        <taxon>Neoptera</taxon>
        <taxon>Endopterygota</taxon>
        <taxon>Hymenoptera</taxon>
        <taxon>Apocrita</taxon>
        <taxon>Aculeata</taxon>
        <taxon>Formicoidea</taxon>
        <taxon>Formicidae</taxon>
        <taxon>Myrmicinae</taxon>
        <taxon>Atta</taxon>
    </lineage>
</organism>
<feature type="domain" description="Ketoreductase" evidence="2">
    <location>
        <begin position="351"/>
        <end position="518"/>
    </location>
</feature>
<dbReference type="GO" id="GO:0016491">
    <property type="term" value="F:oxidoreductase activity"/>
    <property type="evidence" value="ECO:0007669"/>
    <property type="project" value="UniProtKB-KW"/>
</dbReference>
<evidence type="ECO:0000313" key="3">
    <source>
        <dbReference type="EMBL" id="KYM83579.1"/>
    </source>
</evidence>
<protein>
    <submittedName>
        <fullName evidence="3">Putative short-chain type dehydrogenase/reductase y4vI</fullName>
    </submittedName>
</protein>
<dbReference type="Pfam" id="PF13561">
    <property type="entry name" value="adh_short_C2"/>
    <property type="match status" value="5"/>
</dbReference>
<dbReference type="SUPFAM" id="SSF51735">
    <property type="entry name" value="NAD(P)-binding Rossmann-fold domains"/>
    <property type="match status" value="5"/>
</dbReference>
<dbReference type="AlphaFoldDB" id="A0A195BHE9"/>
<name>A0A195BHE9_9HYME</name>
<dbReference type="PRINTS" id="PR00080">
    <property type="entry name" value="SDRFAMILY"/>
</dbReference>
<dbReference type="Gene3D" id="3.40.50.720">
    <property type="entry name" value="NAD(P)-binding Rossmann-like Domain"/>
    <property type="match status" value="6"/>
</dbReference>
<dbReference type="InterPro" id="IPR020904">
    <property type="entry name" value="Sc_DH/Rdtase_CS"/>
</dbReference>
<reference evidence="3 4" key="1">
    <citation type="submission" date="2015-09" db="EMBL/GenBank/DDBJ databases">
        <title>Atta colombica WGS genome.</title>
        <authorList>
            <person name="Nygaard S."/>
            <person name="Hu H."/>
            <person name="Boomsma J."/>
            <person name="Zhang G."/>
        </authorList>
    </citation>
    <scope>NUCLEOTIDE SEQUENCE [LARGE SCALE GENOMIC DNA]</scope>
    <source>
        <strain evidence="3">Treedump-2</strain>
        <tissue evidence="3">Whole body</tissue>
    </source>
</reference>
<dbReference type="STRING" id="520822.A0A195BHE9"/>
<evidence type="ECO:0000313" key="4">
    <source>
        <dbReference type="Proteomes" id="UP000078540"/>
    </source>
</evidence>
<evidence type="ECO:0000256" key="1">
    <source>
        <dbReference type="ARBA" id="ARBA00023002"/>
    </source>
</evidence>
<keyword evidence="4" id="KW-1185">Reference proteome</keyword>
<dbReference type="Proteomes" id="UP000078540">
    <property type="component" value="Unassembled WGS sequence"/>
</dbReference>
<dbReference type="InterPro" id="IPR036291">
    <property type="entry name" value="NAD(P)-bd_dom_sf"/>
</dbReference>
<dbReference type="FunFam" id="3.40.50.720:FF:000084">
    <property type="entry name" value="Short-chain dehydrogenase reductase"/>
    <property type="match status" value="3"/>
</dbReference>
<dbReference type="PANTHER" id="PTHR43975">
    <property type="entry name" value="ZGC:101858"/>
    <property type="match status" value="1"/>
</dbReference>
<dbReference type="InterPro" id="IPR057326">
    <property type="entry name" value="KR_dom"/>
</dbReference>
<dbReference type="SMART" id="SM00822">
    <property type="entry name" value="PKS_KR"/>
    <property type="match status" value="1"/>
</dbReference>
<gene>
    <name evidence="3" type="ORF">ALC53_05979</name>
</gene>
<dbReference type="PROSITE" id="PS00061">
    <property type="entry name" value="ADH_SHORT"/>
    <property type="match status" value="3"/>
</dbReference>
<dbReference type="PRINTS" id="PR00081">
    <property type="entry name" value="GDHRDH"/>
</dbReference>